<sequence>MNPKAALHMLVGIPGSGKSVYARELASAVRGVIVSTDAVRLKLFGGETRQKNTYVIFDEAFREIEAALAAGRTVIFDATNVDRDRRAKFLKRFADERVECHVLDTLYETAQRRISGRKRKLDDKILAKYAKNLQFPLPGEGFAEVRLVHMPDAEALYGQAVALPDDGANVPSGSQSQGNELRLKLETLLRQEAGHDELFAELSAVPSFARMLGYDQGNPYHSRTLSQHTYAVLEYVNAFYGEEDRLEMQWTALLHDIGKPFCQVWKEARGHYSYFGHEHVSASIGCHLLKALGYGDDFVLDVTARIETHMEILHGGDAGASNLYHLLGGEMLARMYLFAEADTFGK</sequence>
<evidence type="ECO:0000256" key="1">
    <source>
        <dbReference type="ARBA" id="ARBA00022741"/>
    </source>
</evidence>
<accession>A0A4Y6V4U3</accession>
<organism evidence="3 4">
    <name type="scientific">Saccharibacillus brassicae</name>
    <dbReference type="NCBI Taxonomy" id="2583377"/>
    <lineage>
        <taxon>Bacteria</taxon>
        <taxon>Bacillati</taxon>
        <taxon>Bacillota</taxon>
        <taxon>Bacilli</taxon>
        <taxon>Bacillales</taxon>
        <taxon>Paenibacillaceae</taxon>
        <taxon>Saccharibacillus</taxon>
    </lineage>
</organism>
<dbReference type="Proteomes" id="UP000316968">
    <property type="component" value="Chromosome"/>
</dbReference>
<keyword evidence="4" id="KW-1185">Reference proteome</keyword>
<dbReference type="Pfam" id="PF13671">
    <property type="entry name" value="AAA_33"/>
    <property type="match status" value="1"/>
</dbReference>
<dbReference type="EMBL" id="CP041217">
    <property type="protein sequence ID" value="QDH23661.1"/>
    <property type="molecule type" value="Genomic_DNA"/>
</dbReference>
<evidence type="ECO:0000259" key="2">
    <source>
        <dbReference type="Pfam" id="PF01966"/>
    </source>
</evidence>
<dbReference type="Gene3D" id="1.10.3090.10">
    <property type="entry name" value="cca-adding enzyme, domain 2"/>
    <property type="match status" value="1"/>
</dbReference>
<dbReference type="InterPro" id="IPR003607">
    <property type="entry name" value="HD/PDEase_dom"/>
</dbReference>
<evidence type="ECO:0000313" key="4">
    <source>
        <dbReference type="Proteomes" id="UP000316968"/>
    </source>
</evidence>
<proteinExistence type="predicted"/>
<dbReference type="InterPro" id="IPR050124">
    <property type="entry name" value="tRNA_CCA-adding_enzyme"/>
</dbReference>
<dbReference type="OrthoDB" id="9805698at2"/>
<dbReference type="CDD" id="cd00077">
    <property type="entry name" value="HDc"/>
    <property type="match status" value="1"/>
</dbReference>
<reference evidence="3 4" key="1">
    <citation type="submission" date="2019-06" db="EMBL/GenBank/DDBJ databases">
        <title>Saccharibacillus brassicae sp. nov., an endophytic bacterium isolated from Chinese cabbage seeds (Brassica pekinensis).</title>
        <authorList>
            <person name="Jiang L."/>
            <person name="Lee J."/>
            <person name="Kim S.W."/>
        </authorList>
    </citation>
    <scope>NUCLEOTIDE SEQUENCE [LARGE SCALE GENOMIC DNA]</scope>
    <source>
        <strain evidence="4">KCTC 43072 / ATSA2</strain>
    </source>
</reference>
<name>A0A4Y6V4U3_SACBS</name>
<dbReference type="SUPFAM" id="SSF52540">
    <property type="entry name" value="P-loop containing nucleoside triphosphate hydrolases"/>
    <property type="match status" value="1"/>
</dbReference>
<evidence type="ECO:0000313" key="3">
    <source>
        <dbReference type="EMBL" id="QDH23661.1"/>
    </source>
</evidence>
<dbReference type="SUPFAM" id="SSF109604">
    <property type="entry name" value="HD-domain/PDEase-like"/>
    <property type="match status" value="1"/>
</dbReference>
<dbReference type="PANTHER" id="PTHR47545">
    <property type="entry name" value="MULTIFUNCTIONAL CCA PROTEIN"/>
    <property type="match status" value="1"/>
</dbReference>
<dbReference type="KEGG" id="saca:FFV09_04730"/>
<dbReference type="Pfam" id="PF01966">
    <property type="entry name" value="HD"/>
    <property type="match status" value="1"/>
</dbReference>
<dbReference type="InterPro" id="IPR027417">
    <property type="entry name" value="P-loop_NTPase"/>
</dbReference>
<gene>
    <name evidence="3" type="ORF">FFV09_04730</name>
</gene>
<dbReference type="InterPro" id="IPR006674">
    <property type="entry name" value="HD_domain"/>
</dbReference>
<dbReference type="Gene3D" id="3.40.50.300">
    <property type="entry name" value="P-loop containing nucleotide triphosphate hydrolases"/>
    <property type="match status" value="1"/>
</dbReference>
<protein>
    <submittedName>
        <fullName evidence="3">AAA family ATPase</fullName>
    </submittedName>
</protein>
<keyword evidence="1" id="KW-0547">Nucleotide-binding</keyword>
<dbReference type="GO" id="GO:0000166">
    <property type="term" value="F:nucleotide binding"/>
    <property type="evidence" value="ECO:0007669"/>
    <property type="project" value="UniProtKB-KW"/>
</dbReference>
<feature type="domain" description="HD" evidence="2">
    <location>
        <begin position="227"/>
        <end position="312"/>
    </location>
</feature>
<dbReference type="AlphaFoldDB" id="A0A4Y6V4U3"/>